<protein>
    <recommendedName>
        <fullName evidence="2">Tyr recombinase domain-containing protein</fullName>
    </recommendedName>
</protein>
<dbReference type="GO" id="GO:0003677">
    <property type="term" value="F:DNA binding"/>
    <property type="evidence" value="ECO:0007669"/>
    <property type="project" value="InterPro"/>
</dbReference>
<dbReference type="InterPro" id="IPR050090">
    <property type="entry name" value="Tyrosine_recombinase_XerCD"/>
</dbReference>
<dbReference type="PANTHER" id="PTHR30349">
    <property type="entry name" value="PHAGE INTEGRASE-RELATED"/>
    <property type="match status" value="1"/>
</dbReference>
<evidence type="ECO:0000313" key="3">
    <source>
        <dbReference type="EMBL" id="RGB73499.1"/>
    </source>
</evidence>
<dbReference type="PROSITE" id="PS51898">
    <property type="entry name" value="TYR_RECOMBINASE"/>
    <property type="match status" value="1"/>
</dbReference>
<dbReference type="Pfam" id="PF00589">
    <property type="entry name" value="Phage_integrase"/>
    <property type="match status" value="1"/>
</dbReference>
<evidence type="ECO:0000259" key="2">
    <source>
        <dbReference type="PROSITE" id="PS51898"/>
    </source>
</evidence>
<dbReference type="PANTHER" id="PTHR30349:SF64">
    <property type="entry name" value="PROPHAGE INTEGRASE INTD-RELATED"/>
    <property type="match status" value="1"/>
</dbReference>
<dbReference type="GO" id="GO:0015074">
    <property type="term" value="P:DNA integration"/>
    <property type="evidence" value="ECO:0007669"/>
    <property type="project" value="InterPro"/>
</dbReference>
<evidence type="ECO:0000313" key="4">
    <source>
        <dbReference type="Proteomes" id="UP000261140"/>
    </source>
</evidence>
<dbReference type="AlphaFoldDB" id="A0A3E2TE60"/>
<dbReference type="Gene3D" id="1.10.443.10">
    <property type="entry name" value="Intergrase catalytic core"/>
    <property type="match status" value="1"/>
</dbReference>
<feature type="domain" description="Tyr recombinase" evidence="2">
    <location>
        <begin position="57"/>
        <end position="239"/>
    </location>
</feature>
<dbReference type="InterPro" id="IPR013762">
    <property type="entry name" value="Integrase-like_cat_sf"/>
</dbReference>
<keyword evidence="1" id="KW-0233">DNA recombination</keyword>
<proteinExistence type="predicted"/>
<dbReference type="GO" id="GO:0006310">
    <property type="term" value="P:DNA recombination"/>
    <property type="evidence" value="ECO:0007669"/>
    <property type="project" value="UniProtKB-KW"/>
</dbReference>
<sequence>MNGTAIRYGQPIKISVISRVKLKFLYNQLFDYAVQNEYVPQNISRMFSIDSEIIVQHEHFPYTEEELNLLWNNVGVCEAADLLLIQCYSGWRSQELCKLKVADVHLEERWIEGGIKTKSGKHRQVPIHKKILPLIKRRYEQAQELGSEYLFNHPYERWPDRWTHYTYDYFSNLFMETFPALGINPEHRGHDGRVHFVTVAKKYNLDEYAIKRIVGHAIKDLTERVYTKRSVDWLVQEIDKIV</sequence>
<evidence type="ECO:0000256" key="1">
    <source>
        <dbReference type="ARBA" id="ARBA00023172"/>
    </source>
</evidence>
<accession>A0A3E2TE60</accession>
<dbReference type="Proteomes" id="UP000261140">
    <property type="component" value="Unassembled WGS sequence"/>
</dbReference>
<dbReference type="InterPro" id="IPR002104">
    <property type="entry name" value="Integrase_catalytic"/>
</dbReference>
<name>A0A3E2TE60_9FIRM</name>
<reference evidence="3 4" key="1">
    <citation type="submission" date="2018-08" db="EMBL/GenBank/DDBJ databases">
        <title>A genome reference for cultivated species of the human gut microbiota.</title>
        <authorList>
            <person name="Zou Y."/>
            <person name="Xue W."/>
            <person name="Luo G."/>
        </authorList>
    </citation>
    <scope>NUCLEOTIDE SEQUENCE [LARGE SCALE GENOMIC DNA]</scope>
    <source>
        <strain evidence="3 4">AF36-11AT</strain>
    </source>
</reference>
<dbReference type="InterPro" id="IPR011010">
    <property type="entry name" value="DNA_brk_join_enz"/>
</dbReference>
<dbReference type="SUPFAM" id="SSF56349">
    <property type="entry name" value="DNA breaking-rejoining enzymes"/>
    <property type="match status" value="1"/>
</dbReference>
<dbReference type="RefSeq" id="WP_117504121.1">
    <property type="nucleotide sequence ID" value="NZ_CAXSZA010000001.1"/>
</dbReference>
<organism evidence="3 4">
    <name type="scientific">Faecalibacterium prausnitzii</name>
    <dbReference type="NCBI Taxonomy" id="853"/>
    <lineage>
        <taxon>Bacteria</taxon>
        <taxon>Bacillati</taxon>
        <taxon>Bacillota</taxon>
        <taxon>Clostridia</taxon>
        <taxon>Eubacteriales</taxon>
        <taxon>Oscillospiraceae</taxon>
        <taxon>Faecalibacterium</taxon>
    </lineage>
</organism>
<gene>
    <name evidence="3" type="ORF">DWZ89_01545</name>
</gene>
<dbReference type="EMBL" id="QVEQ01000001">
    <property type="protein sequence ID" value="RGB73499.1"/>
    <property type="molecule type" value="Genomic_DNA"/>
</dbReference>
<comment type="caution">
    <text evidence="3">The sequence shown here is derived from an EMBL/GenBank/DDBJ whole genome shotgun (WGS) entry which is preliminary data.</text>
</comment>